<gene>
    <name evidence="3" type="ORF">SAMN05661093_07653</name>
</gene>
<dbReference type="Pfam" id="PF01433">
    <property type="entry name" value="Peptidase_M1"/>
    <property type="match status" value="1"/>
</dbReference>
<name>A0A1Y5Y316_KIBAR</name>
<protein>
    <submittedName>
        <fullName evidence="3">Peptidase family M1</fullName>
    </submittedName>
</protein>
<dbReference type="InterPro" id="IPR042097">
    <property type="entry name" value="Aminopeptidase_N-like_N_sf"/>
</dbReference>
<accession>A0A1Y5Y316</accession>
<dbReference type="InterPro" id="IPR027268">
    <property type="entry name" value="Peptidase_M4/M1_CTD_sf"/>
</dbReference>
<keyword evidence="4" id="KW-1185">Reference proteome</keyword>
<feature type="compositionally biased region" description="Basic and acidic residues" evidence="1">
    <location>
        <begin position="1"/>
        <end position="27"/>
    </location>
</feature>
<evidence type="ECO:0000259" key="2">
    <source>
        <dbReference type="Pfam" id="PF01433"/>
    </source>
</evidence>
<proteinExistence type="predicted"/>
<evidence type="ECO:0000313" key="3">
    <source>
        <dbReference type="EMBL" id="SMD22851.1"/>
    </source>
</evidence>
<dbReference type="Gene3D" id="1.10.390.10">
    <property type="entry name" value="Neutral Protease Domain 2"/>
    <property type="match status" value="1"/>
</dbReference>
<dbReference type="SUPFAM" id="SSF63737">
    <property type="entry name" value="Leukotriene A4 hydrolase N-terminal domain"/>
    <property type="match status" value="1"/>
</dbReference>
<sequence>MDLIRSKRFSDHPGFEPRHQHSSHSDGGRGGQRWSLVVATMLAALLVGADGTPYRSTAAASETAGKRFDVTDYDIAMSYQPDIRTLRGVTVVTATATETLDSFTLHLSELTIRSVTVDSKAVTSFARTGAKDLVIVPATPIGRGAEFRVRVEYDGTPGAGWLPTTSGGATAFMASPSAWFPVREDANDKANFHLSGTVPTGWSVVSIGQEGPVRHESSTTTFRWTEPNVDPAHIAVSIDRFTIERSALADGTPVVNAYAPGLRESTKPLADRLPEILDFLSGAFGRYPYRAGGNVFVHVNDDGPATAPQTRPVYLGAGNTRYMTLDAVVHEQAHQWYGISTAPRQPEDNCLSECFAVYATWLWDEAKTGVGLDARYRDQVNTNKGNPGFWKELHRPDQAPGLNIYDKGPLALHALRRQVGDKAFHRLIKQWPQQHRGDYADWPQFETFAEKVTGQDLTGFFHAWFRSATLPADKYLWPGRLQP</sequence>
<dbReference type="EMBL" id="FWXV01000008">
    <property type="protein sequence ID" value="SMD22851.1"/>
    <property type="molecule type" value="Genomic_DNA"/>
</dbReference>
<dbReference type="PANTHER" id="PTHR11533">
    <property type="entry name" value="PROTEASE M1 ZINC METALLOPROTEASE"/>
    <property type="match status" value="1"/>
</dbReference>
<dbReference type="GO" id="GO:0008270">
    <property type="term" value="F:zinc ion binding"/>
    <property type="evidence" value="ECO:0007669"/>
    <property type="project" value="InterPro"/>
</dbReference>
<dbReference type="Gene3D" id="2.60.40.1730">
    <property type="entry name" value="tricorn interacting facor f3 domain"/>
    <property type="match status" value="1"/>
</dbReference>
<evidence type="ECO:0000313" key="4">
    <source>
        <dbReference type="Proteomes" id="UP000192674"/>
    </source>
</evidence>
<dbReference type="AlphaFoldDB" id="A0A1Y5Y316"/>
<dbReference type="Proteomes" id="UP000192674">
    <property type="component" value="Unassembled WGS sequence"/>
</dbReference>
<dbReference type="InterPro" id="IPR050344">
    <property type="entry name" value="Peptidase_M1_aminopeptidases"/>
</dbReference>
<dbReference type="GO" id="GO:0008237">
    <property type="term" value="F:metallopeptidase activity"/>
    <property type="evidence" value="ECO:0007669"/>
    <property type="project" value="InterPro"/>
</dbReference>
<dbReference type="RefSeq" id="WP_160096953.1">
    <property type="nucleotide sequence ID" value="NZ_FWXV01000008.1"/>
</dbReference>
<dbReference type="InterPro" id="IPR014782">
    <property type="entry name" value="Peptidase_M1_dom"/>
</dbReference>
<dbReference type="SUPFAM" id="SSF55486">
    <property type="entry name" value="Metalloproteases ('zincins'), catalytic domain"/>
    <property type="match status" value="1"/>
</dbReference>
<organism evidence="3 4">
    <name type="scientific">Kibdelosporangium aridum</name>
    <dbReference type="NCBI Taxonomy" id="2030"/>
    <lineage>
        <taxon>Bacteria</taxon>
        <taxon>Bacillati</taxon>
        <taxon>Actinomycetota</taxon>
        <taxon>Actinomycetes</taxon>
        <taxon>Pseudonocardiales</taxon>
        <taxon>Pseudonocardiaceae</taxon>
        <taxon>Kibdelosporangium</taxon>
    </lineage>
</organism>
<reference evidence="3 4" key="1">
    <citation type="submission" date="2017-04" db="EMBL/GenBank/DDBJ databases">
        <authorList>
            <person name="Afonso C.L."/>
            <person name="Miller P.J."/>
            <person name="Scott M.A."/>
            <person name="Spackman E."/>
            <person name="Goraichik I."/>
            <person name="Dimitrov K.M."/>
            <person name="Suarez D.L."/>
            <person name="Swayne D.E."/>
        </authorList>
    </citation>
    <scope>NUCLEOTIDE SEQUENCE [LARGE SCALE GENOMIC DNA]</scope>
    <source>
        <strain evidence="3 4">DSM 43828</strain>
    </source>
</reference>
<dbReference type="OrthoDB" id="100605at2"/>
<feature type="region of interest" description="Disordered" evidence="1">
    <location>
        <begin position="1"/>
        <end position="31"/>
    </location>
</feature>
<feature type="domain" description="Peptidase M1 membrane alanine aminopeptidase" evidence="2">
    <location>
        <begin position="325"/>
        <end position="464"/>
    </location>
</feature>
<evidence type="ECO:0000256" key="1">
    <source>
        <dbReference type="SAM" id="MobiDB-lite"/>
    </source>
</evidence>